<evidence type="ECO:0000256" key="1">
    <source>
        <dbReference type="SAM" id="SignalP"/>
    </source>
</evidence>
<reference evidence="2 3" key="1">
    <citation type="submission" date="2017-09" db="EMBL/GenBank/DDBJ databases">
        <title>Sphingomonas adhaesiva DSM 7418, whole genome shotgun sequence.</title>
        <authorList>
            <person name="Feng G."/>
            <person name="Zhu H."/>
        </authorList>
    </citation>
    <scope>NUCLEOTIDE SEQUENCE [LARGE SCALE GENOMIC DNA]</scope>
    <source>
        <strain evidence="2 3">DSM 7418</strain>
    </source>
</reference>
<comment type="caution">
    <text evidence="2">The sequence shown here is derived from an EMBL/GenBank/DDBJ whole genome shotgun (WGS) entry which is preliminary data.</text>
</comment>
<feature type="signal peptide" evidence="1">
    <location>
        <begin position="1"/>
        <end position="25"/>
    </location>
</feature>
<gene>
    <name evidence="2" type="ORF">COA07_03530</name>
</gene>
<sequence>MTMVNRMIAATLAAALTVASPAAWAHSYREKGVAAPIADTALTVTPARDWNRLSGKPGKVAETWTLDGEQLNDVTFYAGVVPGEPLLRERNRKRAPLPKFTTATLLAEIPELLEGTYRAFKGIGTFAVTSSQPGRFLDHDAVTFAYDYLDADQLPRRGEAVATIVDKRLYMVTFDAPRLHYFGRGVADYRALVAATRLAAAPAPGQGGGR</sequence>
<proteinExistence type="predicted"/>
<protein>
    <submittedName>
        <fullName evidence="2">Uncharacterized protein</fullName>
    </submittedName>
</protein>
<organism evidence="2 3">
    <name type="scientific">Sphingomonas adhaesiva</name>
    <dbReference type="NCBI Taxonomy" id="28212"/>
    <lineage>
        <taxon>Bacteria</taxon>
        <taxon>Pseudomonadati</taxon>
        <taxon>Pseudomonadota</taxon>
        <taxon>Alphaproteobacteria</taxon>
        <taxon>Sphingomonadales</taxon>
        <taxon>Sphingomonadaceae</taxon>
        <taxon>Sphingomonas</taxon>
    </lineage>
</organism>
<evidence type="ECO:0000313" key="3">
    <source>
        <dbReference type="Proteomes" id="UP000218323"/>
    </source>
</evidence>
<dbReference type="RefSeq" id="WP_066710835.1">
    <property type="nucleotide sequence ID" value="NZ_JBHIWA010000052.1"/>
</dbReference>
<dbReference type="EMBL" id="NWVC01000001">
    <property type="protein sequence ID" value="PCG16028.1"/>
    <property type="molecule type" value="Genomic_DNA"/>
</dbReference>
<dbReference type="AlphaFoldDB" id="A0A2A4ID16"/>
<keyword evidence="3" id="KW-1185">Reference proteome</keyword>
<keyword evidence="1" id="KW-0732">Signal</keyword>
<dbReference type="Proteomes" id="UP000218323">
    <property type="component" value="Unassembled WGS sequence"/>
</dbReference>
<evidence type="ECO:0000313" key="2">
    <source>
        <dbReference type="EMBL" id="PCG16028.1"/>
    </source>
</evidence>
<name>A0A2A4ID16_9SPHN</name>
<feature type="chain" id="PRO_5013217963" evidence="1">
    <location>
        <begin position="26"/>
        <end position="210"/>
    </location>
</feature>
<accession>A0A2A4ID16</accession>